<dbReference type="Proteomes" id="UP001432027">
    <property type="component" value="Unassembled WGS sequence"/>
</dbReference>
<comment type="catalytic activity">
    <reaction evidence="10 14">
        <text>3-O-(beta-D-galactosyl-(1-&gt;3)-beta-D-galactosyl-(1-&gt;4)-beta-D-xylosyl)-L-seryl-[protein] + UDP-alpha-D-glucuronate = 3-O-(beta-D-GlcA-(1-&gt;3)-beta-D-Gal-(1-&gt;3)-beta-D-Gal-(1-&gt;4)-beta-D-Xyl)-L-seryl-[protein] + UDP + H(+)</text>
        <dbReference type="Rhea" id="RHEA:24168"/>
        <dbReference type="Rhea" id="RHEA-COMP:12571"/>
        <dbReference type="Rhea" id="RHEA-COMP:12573"/>
        <dbReference type="ChEBI" id="CHEBI:15378"/>
        <dbReference type="ChEBI" id="CHEBI:58052"/>
        <dbReference type="ChEBI" id="CHEBI:58223"/>
        <dbReference type="ChEBI" id="CHEBI:132090"/>
        <dbReference type="ChEBI" id="CHEBI:132093"/>
        <dbReference type="EC" id="2.4.1.135"/>
    </reaction>
</comment>
<evidence type="ECO:0000256" key="4">
    <source>
        <dbReference type="ARBA" id="ARBA00022679"/>
    </source>
</evidence>
<keyword evidence="17" id="KW-1185">Reference proteome</keyword>
<dbReference type="GO" id="GO:0000139">
    <property type="term" value="C:Golgi membrane"/>
    <property type="evidence" value="ECO:0007669"/>
    <property type="project" value="UniProtKB-SubCell"/>
</dbReference>
<comment type="similarity">
    <text evidence="2 14">Belongs to the glycosyltransferase 43 family.</text>
</comment>
<keyword evidence="8" id="KW-0472">Membrane</keyword>
<dbReference type="InterPro" id="IPR029044">
    <property type="entry name" value="Nucleotide-diphossugar_trans"/>
</dbReference>
<keyword evidence="14" id="KW-0333">Golgi apparatus</keyword>
<evidence type="ECO:0000313" key="16">
    <source>
        <dbReference type="EMBL" id="GMS90914.1"/>
    </source>
</evidence>
<evidence type="ECO:0000313" key="17">
    <source>
        <dbReference type="Proteomes" id="UP001432027"/>
    </source>
</evidence>
<dbReference type="EMBL" id="BTSX01000003">
    <property type="protein sequence ID" value="GMS90914.1"/>
    <property type="molecule type" value="Genomic_DNA"/>
</dbReference>
<evidence type="ECO:0000256" key="8">
    <source>
        <dbReference type="ARBA" id="ARBA00023136"/>
    </source>
</evidence>
<feature type="binding site" evidence="12">
    <location>
        <position position="15"/>
    </location>
    <ligand>
        <name>Mn(2+)</name>
        <dbReference type="ChEBI" id="CHEBI:29035"/>
    </ligand>
</feature>
<dbReference type="Gene3D" id="3.90.550.10">
    <property type="entry name" value="Spore Coat Polysaccharide Biosynthesis Protein SpsA, Chain A"/>
    <property type="match status" value="1"/>
</dbReference>
<keyword evidence="4 14" id="KW-0808">Transferase</keyword>
<evidence type="ECO:0000256" key="12">
    <source>
        <dbReference type="PIRSR" id="PIRSR605027-3"/>
    </source>
</evidence>
<name>A0AAV5TDP5_9BILA</name>
<keyword evidence="6 14" id="KW-0735">Signal-anchor</keyword>
<evidence type="ECO:0000256" key="1">
    <source>
        <dbReference type="ARBA" id="ARBA00004606"/>
    </source>
</evidence>
<comment type="cofactor">
    <cofactor evidence="12 14">
        <name>Mn(2+)</name>
        <dbReference type="ChEBI" id="CHEBI:29035"/>
    </cofactor>
</comment>
<evidence type="ECO:0000256" key="14">
    <source>
        <dbReference type="RuleBase" id="RU363127"/>
    </source>
</evidence>
<comment type="pathway">
    <text evidence="14">Protein modification; protein glycosylation.</text>
</comment>
<dbReference type="EC" id="2.4.1.135" evidence="3 14"/>
<dbReference type="GO" id="GO:0005975">
    <property type="term" value="P:carbohydrate metabolic process"/>
    <property type="evidence" value="ECO:0007669"/>
    <property type="project" value="TreeGrafter"/>
</dbReference>
<protein>
    <recommendedName>
        <fullName evidence="3 14">Galactosylgalactosylxylosylprotein 3-beta-glucuronosyltransferase</fullName>
        <ecNumber evidence="3 14">2.4.1.135</ecNumber>
    </recommendedName>
</protein>
<organism evidence="15 17">
    <name type="scientific">Pristionchus entomophagus</name>
    <dbReference type="NCBI Taxonomy" id="358040"/>
    <lineage>
        <taxon>Eukaryota</taxon>
        <taxon>Metazoa</taxon>
        <taxon>Ecdysozoa</taxon>
        <taxon>Nematoda</taxon>
        <taxon>Chromadorea</taxon>
        <taxon>Rhabditida</taxon>
        <taxon>Rhabditina</taxon>
        <taxon>Diplogasteromorpha</taxon>
        <taxon>Diplogasteroidea</taxon>
        <taxon>Neodiplogasteridae</taxon>
        <taxon>Pristionchus</taxon>
    </lineage>
</organism>
<dbReference type="GO" id="GO:0050650">
    <property type="term" value="P:chondroitin sulfate proteoglycan biosynthetic process"/>
    <property type="evidence" value="ECO:0007669"/>
    <property type="project" value="TreeGrafter"/>
</dbReference>
<keyword evidence="12 14" id="KW-0464">Manganese</keyword>
<reference evidence="15" key="1">
    <citation type="submission" date="2023-10" db="EMBL/GenBank/DDBJ databases">
        <title>Genome assembly of Pristionchus species.</title>
        <authorList>
            <person name="Yoshida K."/>
            <person name="Sommer R.J."/>
        </authorList>
    </citation>
    <scope>NUCLEOTIDE SEQUENCE</scope>
    <source>
        <strain evidence="15">RS0144</strain>
    </source>
</reference>
<evidence type="ECO:0000256" key="11">
    <source>
        <dbReference type="PIRSR" id="PIRSR605027-1"/>
    </source>
</evidence>
<gene>
    <name evidence="15" type="ORF">PENTCL1PPCAC_13088</name>
    <name evidence="16" type="ORF">PENTCL1PPCAC_13089</name>
</gene>
<evidence type="ECO:0000256" key="10">
    <source>
        <dbReference type="ARBA" id="ARBA00047979"/>
    </source>
</evidence>
<feature type="active site" description="Proton donor/acceptor" evidence="11">
    <location>
        <position position="101"/>
    </location>
</feature>
<dbReference type="EMBL" id="BTSX01000003">
    <property type="protein sequence ID" value="GMS90913.1"/>
    <property type="molecule type" value="Genomic_DNA"/>
</dbReference>
<sequence length="140" mass="15864">QEYKYGAVVFFADDDNAYDVRLFDKYIRRVKRLGMWGVSLAGAAVVEAPRVANNTIVGWDAAWKPERKFAIDLAGFAVNLKEIMRVPNEQFGLKASSTLKETLKIVILSERRSRTFGYLDNPKEVLAWHVRTKSAPTQAN</sequence>
<dbReference type="Pfam" id="PF03360">
    <property type="entry name" value="Glyco_transf_43"/>
    <property type="match status" value="1"/>
</dbReference>
<dbReference type="PANTHER" id="PTHR10896:SF30">
    <property type="entry name" value="GALACTOSYLGALACTOSYLXYLOSYLPROTEIN 3-BETA-GLUCURONOSYLTRANSFERASE"/>
    <property type="match status" value="1"/>
</dbReference>
<keyword evidence="9" id="KW-0325">Glycoprotein</keyword>
<keyword evidence="12 14" id="KW-0479">Metal-binding</keyword>
<dbReference type="InterPro" id="IPR005027">
    <property type="entry name" value="Glyco_trans_43"/>
</dbReference>
<evidence type="ECO:0000256" key="13">
    <source>
        <dbReference type="PIRSR" id="PIRSR605027-4"/>
    </source>
</evidence>
<dbReference type="GO" id="GO:0015018">
    <property type="term" value="F:galactosylgalactosylxylosylprotein 3-beta-glucuronosyltransferase activity"/>
    <property type="evidence" value="ECO:0007669"/>
    <property type="project" value="UniProtKB-UniRule"/>
</dbReference>
<evidence type="ECO:0000256" key="9">
    <source>
        <dbReference type="ARBA" id="ARBA00023180"/>
    </source>
</evidence>
<evidence type="ECO:0000256" key="6">
    <source>
        <dbReference type="ARBA" id="ARBA00022968"/>
    </source>
</evidence>
<dbReference type="PANTHER" id="PTHR10896">
    <property type="entry name" value="GALACTOSYLGALACTOSYLXYLOSYLPROTEIN 3-BETA-GLUCURONOSYLTRANSFERASE BETA-1,3-GLUCURONYLTRANSFERASE"/>
    <property type="match status" value="1"/>
</dbReference>
<comment type="subcellular location">
    <subcellularLocation>
        <location evidence="14">Golgi apparatus membrane</location>
        <topology evidence="14">Single-pass type II membrane protein</topology>
    </subcellularLocation>
    <subcellularLocation>
        <location evidence="1">Membrane</location>
        <topology evidence="1">Single-pass type II membrane protein</topology>
    </subcellularLocation>
</comment>
<evidence type="ECO:0000256" key="3">
    <source>
        <dbReference type="ARBA" id="ARBA00012641"/>
    </source>
</evidence>
<evidence type="ECO:0000256" key="7">
    <source>
        <dbReference type="ARBA" id="ARBA00022989"/>
    </source>
</evidence>
<accession>A0AAV5TDP5</accession>
<keyword evidence="7" id="KW-1133">Transmembrane helix</keyword>
<dbReference type="GO" id="GO:0046872">
    <property type="term" value="F:metal ion binding"/>
    <property type="evidence" value="ECO:0007669"/>
    <property type="project" value="UniProtKB-KW"/>
</dbReference>
<keyword evidence="5" id="KW-0812">Transmembrane</keyword>
<dbReference type="AlphaFoldDB" id="A0AAV5TDP5"/>
<dbReference type="SUPFAM" id="SSF53448">
    <property type="entry name" value="Nucleotide-diphospho-sugar transferases"/>
    <property type="match status" value="1"/>
</dbReference>
<comment type="caution">
    <text evidence="15">The sequence shown here is derived from an EMBL/GenBank/DDBJ whole genome shotgun (WGS) entry which is preliminary data.</text>
</comment>
<evidence type="ECO:0000256" key="5">
    <source>
        <dbReference type="ARBA" id="ARBA00022692"/>
    </source>
</evidence>
<feature type="non-terminal residue" evidence="15">
    <location>
        <position position="140"/>
    </location>
</feature>
<evidence type="ECO:0000256" key="2">
    <source>
        <dbReference type="ARBA" id="ARBA00007706"/>
    </source>
</evidence>
<proteinExistence type="inferred from homology"/>
<feature type="site" description="Interaction with galactose moiety of substrate glycoprotein" evidence="13">
    <location>
        <position position="47"/>
    </location>
</feature>
<feature type="non-terminal residue" evidence="15">
    <location>
        <position position="1"/>
    </location>
</feature>
<evidence type="ECO:0000313" key="15">
    <source>
        <dbReference type="EMBL" id="GMS90913.1"/>
    </source>
</evidence>